<reference key="1">
    <citation type="journal article" date="2000" name="Nature">
        <title>Sequence and analysis of chromosome 5 of the plant Arabidopsis thaliana.</title>
        <authorList>
            <consortium name="Kazusa DNA Research Institute"/>
            <consortium name="Cold Spring Harbor and Washington University in St Louis Sequencing Consortium"/>
            <consortium name="European Union Arabidopsis Genome Sequencing Consortium"/>
            <person name="Tabata S."/>
            <person name="Kaneko T."/>
            <person name="Nakamura Y."/>
            <person name="Kotani H."/>
            <person name="Kato T."/>
            <person name="Asamizu E."/>
            <person name="Miyajima N."/>
            <person name="Sasamoto S."/>
            <person name="Kimura T."/>
            <person name="Hosouchi T."/>
            <person name="Kawashima K."/>
            <person name="Kohara M."/>
            <person name="Matsumoto M."/>
            <person name="Matsuno A."/>
            <person name="Muraki A."/>
            <person name="Nakayama S."/>
            <person name="Nakazaki N."/>
            <person name="Naruo K."/>
            <person name="Okumura S."/>
            <person name="Shinpo S."/>
            <person name="Takeuchi C."/>
            <person name="Wada T."/>
            <person name="Watanabe A."/>
            <person name="Yamada M."/>
            <person name="Yasuda M."/>
            <person name="Sato S."/>
            <person name="de la Bastide M."/>
            <person name="Huang E."/>
            <person name="Spiegel L."/>
            <person name="Gnoj L."/>
            <person name="O'Shaughnessy A."/>
            <person name="Preston R."/>
            <person name="Habermann K."/>
            <person name="Murray J."/>
            <person name="Johnson D."/>
            <person name="Rohlfing T."/>
            <person name="Nelson J."/>
            <person name="Stoneking T."/>
            <person name="Pepin K."/>
            <person name="Spieth J."/>
            <person name="Sekhon M."/>
            <person name="Armstrong J."/>
            <person name="Becker M."/>
            <person name="Belter E."/>
            <person name="Cordum H."/>
            <person name="Cordes M."/>
            <person name="Courtney L."/>
            <person name="Courtney W."/>
            <person name="Dante M."/>
            <person name="Du H."/>
            <person name="Edwards J."/>
            <person name="Fryman J."/>
            <person name="Haakensen B."/>
            <person name="Lamar E."/>
            <person name="Latreille P."/>
            <person name="Leonard S."/>
            <person name="Meyer R."/>
            <person name="Mulvaney E."/>
            <person name="Ozersky P."/>
            <person name="Riley A."/>
            <person name="Strowmatt C."/>
            <person name="Wagner-McPherson C."/>
            <person name="Wollam A."/>
            <person name="Yoakum M."/>
            <person name="Bell M."/>
            <person name="Dedhia N."/>
            <person name="Parnell L."/>
            <person name="Shah R."/>
            <person name="Rodriguez M."/>
            <person name="See L.H."/>
            <person name="Vil D."/>
            <person name="Baker J."/>
            <person name="Kirchoff K."/>
            <person name="Toth K."/>
            <person name="King L."/>
            <person name="Bahret A."/>
            <person name="Miller B."/>
            <person name="Marra M."/>
            <person name="Martienssen R."/>
            <person name="McCombie W.R."/>
            <person name="Wilson R.K."/>
            <person name="Murphy G."/>
            <person name="Bancroft I."/>
            <person name="Volckaert G."/>
            <person name="Wambutt R."/>
            <person name="Dusterhoft A."/>
            <person name="Stiekema W."/>
            <person name="Pohl T."/>
            <person name="Entian K.D."/>
            <person name="Terryn N."/>
            <person name="Hartley N."/>
            <person name="Bent E."/>
            <person name="Johnson S."/>
            <person name="Langham S.A."/>
            <person name="McCullagh B."/>
            <person name="Robben J."/>
            <person name="Grymonprez B."/>
            <person name="Zimmermann W."/>
            <person name="Ramsperger U."/>
            <person name="Wedler H."/>
            <person name="Balke K."/>
            <person name="Wedler E."/>
            <person name="Peters S."/>
            <person name="van Staveren M."/>
            <person name="Dirkse W."/>
            <person name="Mooijman P."/>
            <person name="Lankhorst R.K."/>
            <person name="Weitzenegger T."/>
            <person name="Bothe G."/>
            <person name="Rose M."/>
            <person name="Hauf J."/>
            <person name="Berneiser S."/>
            <person name="Hempel S."/>
            <person name="Feldpausch M."/>
            <person name="Lamberth S."/>
            <person name="Villarroel R."/>
            <person name="Gielen J."/>
            <person name="Ardiles W."/>
            <person name="Bents O."/>
            <person name="Lemcke K."/>
            <person name="Kolesov G."/>
            <person name="Mayer K."/>
            <person name="Rudd S."/>
            <person name="Schoof H."/>
            <person name="Schueller C."/>
            <person name="Zaccaria P."/>
            <person name="Mewes H.W."/>
            <person name="Bevan M."/>
            <person name="Fransz P."/>
        </authorList>
    </citation>
    <scope>NUCLEOTIDE SEQUENCE [LARGE SCALE GENOMIC DNA]</scope>
    <source>
        <strain>cv. Columbia</strain>
    </source>
</reference>
<dbReference type="AlphaFoldDB" id="Q9LEY6"/>
<dbReference type="EMBL" id="AL357612">
    <property type="protein sequence ID" value="CAB93722.1"/>
    <property type="molecule type" value="Genomic_DNA"/>
</dbReference>
<proteinExistence type="predicted"/>
<accession>Q9LEY6</accession>
<organism evidence="1">
    <name type="scientific">Arabidopsis thaliana</name>
    <name type="common">Mouse-ear cress</name>
    <dbReference type="NCBI Taxonomy" id="3702"/>
    <lineage>
        <taxon>Eukaryota</taxon>
        <taxon>Viridiplantae</taxon>
        <taxon>Streptophyta</taxon>
        <taxon>Embryophyta</taxon>
        <taxon>Tracheophyta</taxon>
        <taxon>Spermatophyta</taxon>
        <taxon>Magnoliopsida</taxon>
        <taxon>eudicotyledons</taxon>
        <taxon>Gunneridae</taxon>
        <taxon>Pentapetalae</taxon>
        <taxon>rosids</taxon>
        <taxon>malvids</taxon>
        <taxon>Brassicales</taxon>
        <taxon>Brassicaceae</taxon>
        <taxon>Camelineae</taxon>
        <taxon>Arabidopsis</taxon>
    </lineage>
</organism>
<reference evidence="1" key="2">
    <citation type="submission" date="2000-05" db="EMBL/GenBank/DDBJ databases">
        <authorList>
            <person name="EU Arabidopsis sequencing project"/>
        </authorList>
    </citation>
    <scope>NUCLEOTIDE SEQUENCE</scope>
</reference>
<gene>
    <name evidence="1" type="primary">T22D6_150</name>
</gene>
<evidence type="ECO:0000313" key="1">
    <source>
        <dbReference type="EMBL" id="CAB93722.1"/>
    </source>
</evidence>
<protein>
    <submittedName>
        <fullName evidence="1">Uncharacterized protein T22D6_150</fullName>
    </submittedName>
</protein>
<reference evidence="1" key="3">
    <citation type="submission" date="2000-06" db="EMBL/GenBank/DDBJ databases">
        <authorList>
            <person name="Bevan M."/>
            <person name="Terryn N."/>
            <person name="Ardiles W."/>
            <person name="Buysshaert C."/>
            <person name="Dasseville R."/>
            <person name="De Clerck R."/>
            <person name="De Keyser A."/>
            <person name="Neyt P."/>
            <person name="Rouze P."/>
            <person name="Van Den Daele H."/>
            <person name="Villaroel R."/>
            <person name="Gielen J."/>
            <person name="Van Montagu M."/>
            <person name="Bancroft I."/>
            <person name="Mewes H.W."/>
            <person name="Rudd S."/>
            <person name="Lemcke K."/>
            <person name="Mayer K.F.X."/>
        </authorList>
    </citation>
    <scope>NUCLEOTIDE SEQUENCE</scope>
</reference>
<sequence length="67" mass="7291">MLPVVLSFFSATAKITTASATNMLSHPFNRCCHHYYGHHKKIHASGNGDSSSWYDTLVAVAVVMPIA</sequence>
<name>Q9LEY6_ARATH</name>
<dbReference type="PIR" id="T50506">
    <property type="entry name" value="T50506"/>
</dbReference>